<evidence type="ECO:0000313" key="3">
    <source>
        <dbReference type="Proteomes" id="UP000666240"/>
    </source>
</evidence>
<keyword evidence="1" id="KW-1133">Transmembrane helix</keyword>
<sequence length="49" mass="5086">MLGSVDPAYGWIVWSGDVFGLGGPAVALLWLVGTVLILGAMTVVRRVAT</sequence>
<keyword evidence="1" id="KW-0472">Membrane</keyword>
<dbReference type="EMBL" id="JAGIYY010000011">
    <property type="protein sequence ID" value="MBP0441177.1"/>
    <property type="molecule type" value="Genomic_DNA"/>
</dbReference>
<organism evidence="2 3">
    <name type="scientific">Tianweitania sediminis</name>
    <dbReference type="NCBI Taxonomy" id="1502156"/>
    <lineage>
        <taxon>Bacteria</taxon>
        <taxon>Pseudomonadati</taxon>
        <taxon>Pseudomonadota</taxon>
        <taxon>Alphaproteobacteria</taxon>
        <taxon>Hyphomicrobiales</taxon>
        <taxon>Phyllobacteriaceae</taxon>
        <taxon>Tianweitania</taxon>
    </lineage>
</organism>
<keyword evidence="1" id="KW-0812">Transmembrane</keyword>
<feature type="transmembrane region" description="Helical" evidence="1">
    <location>
        <begin position="20"/>
        <end position="44"/>
    </location>
</feature>
<keyword evidence="3" id="KW-1185">Reference proteome</keyword>
<dbReference type="AlphaFoldDB" id="A0A8J7RA33"/>
<protein>
    <submittedName>
        <fullName evidence="2">Uncharacterized protein</fullName>
    </submittedName>
</protein>
<proteinExistence type="predicted"/>
<dbReference type="RefSeq" id="WP_209337203.1">
    <property type="nucleotide sequence ID" value="NZ_JAGIYY010000011.1"/>
</dbReference>
<dbReference type="Proteomes" id="UP000666240">
    <property type="component" value="Unassembled WGS sequence"/>
</dbReference>
<comment type="caution">
    <text evidence="2">The sequence shown here is derived from an EMBL/GenBank/DDBJ whole genome shotgun (WGS) entry which is preliminary data.</text>
</comment>
<accession>A0A8J7RA33</accession>
<evidence type="ECO:0000313" key="2">
    <source>
        <dbReference type="EMBL" id="MBP0441177.1"/>
    </source>
</evidence>
<evidence type="ECO:0000256" key="1">
    <source>
        <dbReference type="SAM" id="Phobius"/>
    </source>
</evidence>
<gene>
    <name evidence="2" type="ORF">J5Y06_21220</name>
</gene>
<reference evidence="2" key="1">
    <citation type="submission" date="2021-03" db="EMBL/GenBank/DDBJ databases">
        <title>Genome sequencing and assembly of Tianweitania sediminis.</title>
        <authorList>
            <person name="Chhetri G."/>
        </authorList>
    </citation>
    <scope>NUCLEOTIDE SEQUENCE</scope>
    <source>
        <strain evidence="2">Z8</strain>
    </source>
</reference>
<name>A0A8J7RA33_9HYPH</name>